<dbReference type="GO" id="GO:1990247">
    <property type="term" value="F:N6-methyladenosine-containing RNA reader activity"/>
    <property type="evidence" value="ECO:0007669"/>
    <property type="project" value="UniProtKB-UniRule"/>
</dbReference>
<evidence type="ECO:0000313" key="2">
    <source>
        <dbReference type="EMBL" id="KAK4706656.1"/>
    </source>
</evidence>
<gene>
    <name evidence="2" type="ORF">R3W88_033788</name>
</gene>
<keyword evidence="3" id="KW-1185">Reference proteome</keyword>
<dbReference type="GO" id="GO:0061157">
    <property type="term" value="P:mRNA destabilization"/>
    <property type="evidence" value="ECO:0007669"/>
    <property type="project" value="TreeGrafter"/>
</dbReference>
<dbReference type="GO" id="GO:0005737">
    <property type="term" value="C:cytoplasm"/>
    <property type="evidence" value="ECO:0007669"/>
    <property type="project" value="TreeGrafter"/>
</dbReference>
<proteinExistence type="inferred from homology"/>
<reference evidence="2 3" key="1">
    <citation type="submission" date="2023-10" db="EMBL/GenBank/DDBJ databases">
        <title>Genome-Wide Identification Analysis in wild type Solanum Pinnatisectum Reveals Some Genes Defensing Phytophthora Infestans.</title>
        <authorList>
            <person name="Sun C."/>
        </authorList>
    </citation>
    <scope>NUCLEOTIDE SEQUENCE [LARGE SCALE GENOMIC DNA]</scope>
    <source>
        <strain evidence="2">LQN</strain>
        <tissue evidence="2">Leaf</tissue>
    </source>
</reference>
<dbReference type="GO" id="GO:0003729">
    <property type="term" value="F:mRNA binding"/>
    <property type="evidence" value="ECO:0007669"/>
    <property type="project" value="UniProtKB-UniRule"/>
</dbReference>
<evidence type="ECO:0000256" key="1">
    <source>
        <dbReference type="RuleBase" id="RU369095"/>
    </source>
</evidence>
<dbReference type="PANTHER" id="PTHR12357">
    <property type="entry name" value="YTH YT521-B HOMOLOGY DOMAIN-CONTAINING"/>
    <property type="match status" value="1"/>
</dbReference>
<comment type="similarity">
    <text evidence="1">Belongs to the YTHDF family.</text>
</comment>
<accession>A0AAV9K0H2</accession>
<comment type="function">
    <text evidence="1">Specifically recognizes and binds N6-methyladenosine (m6A)-containing RNAs, and regulates mRNA stability. M6A is a modification present at internal sites of mRNAs and some non-coding RNAs and plays a role in mRNA stability and processing.</text>
</comment>
<sequence length="336" mass="36793">METTAPSVDHILIISSCSFTGIETADLLQKLSLDSQKKLEITEPKRKPFVDSKDVGNGQTQTMDRSVTPLFPYFMDLTVCYVPNGYTSISYYYEDYSRYVNLDGVEMFGAYGDNGSLMYHLGYSYAAYNPYSPATYPIPTVGHDGQLYGAQHYHYPYFQPLPPTSTLYATSVNASKGEITTCEAANQAPLSNSSLNTNGSFGRGAFPRGVASSYQDPRFGFDGVRSPMTCLDGSMFTDGQARPVAGNSITPLFSNGSVVPSSKNQNVHPNIMHPRPSSGFNTTNGYMNRLYPNKYYGGQYGNTFSFDMGFGSFTTQTVVIGTHSNRPVGESLILIS</sequence>
<evidence type="ECO:0000313" key="3">
    <source>
        <dbReference type="Proteomes" id="UP001311915"/>
    </source>
</evidence>
<keyword evidence="1" id="KW-0694">RNA-binding</keyword>
<protein>
    <recommendedName>
        <fullName evidence="1">YTH domain-containing family protein</fullName>
    </recommendedName>
</protein>
<organism evidence="2 3">
    <name type="scientific">Solanum pinnatisectum</name>
    <name type="common">tansyleaf nightshade</name>
    <dbReference type="NCBI Taxonomy" id="50273"/>
    <lineage>
        <taxon>Eukaryota</taxon>
        <taxon>Viridiplantae</taxon>
        <taxon>Streptophyta</taxon>
        <taxon>Embryophyta</taxon>
        <taxon>Tracheophyta</taxon>
        <taxon>Spermatophyta</taxon>
        <taxon>Magnoliopsida</taxon>
        <taxon>eudicotyledons</taxon>
        <taxon>Gunneridae</taxon>
        <taxon>Pentapetalae</taxon>
        <taxon>asterids</taxon>
        <taxon>lamiids</taxon>
        <taxon>Solanales</taxon>
        <taxon>Solanaceae</taxon>
        <taxon>Solanoideae</taxon>
        <taxon>Solaneae</taxon>
        <taxon>Solanum</taxon>
    </lineage>
</organism>
<name>A0AAV9K0H2_9SOLN</name>
<dbReference type="EMBL" id="JAWPEI010000059">
    <property type="protein sequence ID" value="KAK4706656.1"/>
    <property type="molecule type" value="Genomic_DNA"/>
</dbReference>
<dbReference type="InterPro" id="IPR045168">
    <property type="entry name" value="YTH_prot"/>
</dbReference>
<dbReference type="Proteomes" id="UP001311915">
    <property type="component" value="Unassembled WGS sequence"/>
</dbReference>
<dbReference type="AlphaFoldDB" id="A0AAV9K0H2"/>
<comment type="caution">
    <text evidence="2">The sequence shown here is derived from an EMBL/GenBank/DDBJ whole genome shotgun (WGS) entry which is preliminary data.</text>
</comment>
<dbReference type="PANTHER" id="PTHR12357:SF99">
    <property type="entry name" value="YTH DOMAIN-CONTAINING PROTEIN ECT2-RELATED"/>
    <property type="match status" value="1"/>
</dbReference>